<proteinExistence type="predicted"/>
<gene>
    <name evidence="4" type="ORF">RBB75_03850</name>
</gene>
<dbReference type="SUPFAM" id="SSF51905">
    <property type="entry name" value="FAD/NAD(P)-binding domain"/>
    <property type="match status" value="1"/>
</dbReference>
<dbReference type="PANTHER" id="PTHR42685:SF19">
    <property type="entry name" value="POSSIBLE OXIDOREDUCTASE"/>
    <property type="match status" value="1"/>
</dbReference>
<keyword evidence="2" id="KW-0812">Transmembrane</keyword>
<evidence type="ECO:0000256" key="1">
    <source>
        <dbReference type="SAM" id="MobiDB-lite"/>
    </source>
</evidence>
<dbReference type="KEGG" id="temp:RBB75_03850"/>
<dbReference type="PROSITE" id="PS51257">
    <property type="entry name" value="PROKAR_LIPOPROTEIN"/>
    <property type="match status" value="1"/>
</dbReference>
<evidence type="ECO:0000259" key="3">
    <source>
        <dbReference type="Pfam" id="PF01494"/>
    </source>
</evidence>
<accession>A0AAU7ZEP6</accession>
<dbReference type="PANTHER" id="PTHR42685">
    <property type="entry name" value="GERANYLGERANYL DIPHOSPHATE REDUCTASE"/>
    <property type="match status" value="1"/>
</dbReference>
<feature type="region of interest" description="Disordered" evidence="1">
    <location>
        <begin position="90"/>
        <end position="115"/>
    </location>
</feature>
<feature type="transmembrane region" description="Helical" evidence="2">
    <location>
        <begin position="12"/>
        <end position="33"/>
    </location>
</feature>
<feature type="compositionally biased region" description="Basic and acidic residues" evidence="1">
    <location>
        <begin position="90"/>
        <end position="101"/>
    </location>
</feature>
<dbReference type="InterPro" id="IPR050407">
    <property type="entry name" value="Geranylgeranyl_reductase"/>
</dbReference>
<dbReference type="GO" id="GO:0004497">
    <property type="term" value="F:monooxygenase activity"/>
    <property type="evidence" value="ECO:0007669"/>
    <property type="project" value="UniProtKB-KW"/>
</dbReference>
<dbReference type="InterPro" id="IPR036188">
    <property type="entry name" value="FAD/NAD-bd_sf"/>
</dbReference>
<organism evidence="4">
    <name type="scientific">Tunturiibacter empetritectus</name>
    <dbReference type="NCBI Taxonomy" id="3069691"/>
    <lineage>
        <taxon>Bacteria</taxon>
        <taxon>Pseudomonadati</taxon>
        <taxon>Acidobacteriota</taxon>
        <taxon>Terriglobia</taxon>
        <taxon>Terriglobales</taxon>
        <taxon>Acidobacteriaceae</taxon>
        <taxon>Tunturiibacter</taxon>
    </lineage>
</organism>
<keyword evidence="2" id="KW-0472">Membrane</keyword>
<evidence type="ECO:0000256" key="2">
    <source>
        <dbReference type="SAM" id="Phobius"/>
    </source>
</evidence>
<dbReference type="PRINTS" id="PR00420">
    <property type="entry name" value="RNGMNOXGNASE"/>
</dbReference>
<name>A0AAU7ZEP6_9BACT</name>
<dbReference type="EMBL" id="CP132932">
    <property type="protein sequence ID" value="XCB27453.1"/>
    <property type="molecule type" value="Genomic_DNA"/>
</dbReference>
<protein>
    <submittedName>
        <fullName evidence="4">FAD-dependent monooxygenase</fullName>
    </submittedName>
</protein>
<feature type="domain" description="FAD-binding" evidence="3">
    <location>
        <begin position="10"/>
        <end position="317"/>
    </location>
</feature>
<dbReference type="AlphaFoldDB" id="A0AAU7ZEP6"/>
<keyword evidence="4" id="KW-0560">Oxidoreductase</keyword>
<keyword evidence="4" id="KW-0503">Monooxygenase</keyword>
<dbReference type="InterPro" id="IPR002938">
    <property type="entry name" value="FAD-bd"/>
</dbReference>
<dbReference type="RefSeq" id="WP_353069592.1">
    <property type="nucleotide sequence ID" value="NZ_CP132932.1"/>
</dbReference>
<sequence>MNLRNGRSAAEVLIVGAGPAGLAAAIACATSGLQVEVLDARQPPIDKACGEGLLPNAFDALEVLGFHLNRNLCNIENQLLRGIRFLNEHPSNDHPNHEHPNRTPTTAEATFPANPGRGIRRTVLHQLLLDRALSLGVRFHWDNSVQSIEPASIGHLVHTNRQTLRTRYLIGADGHHSRIAAWAGLTAATVHSRRIGLRQHYAIAPWTNFVEVYWSNHGQAYVTPTSSTEVCVAFISNKKIPSPHLALAHYPTLQRHLAAATPSSAPRGSITLGRSLRRVTANNIALLGDASGSVDAITGEGLALCFRQALALAHALNADDLASYQHAHSRIQLAPSLMSRSLLQMDRSPRLRTRVLNTFERYPILFQRLLEVHIDHRACIFPGIDELLATGLHLLTS</sequence>
<dbReference type="Pfam" id="PF01494">
    <property type="entry name" value="FAD_binding_3"/>
    <property type="match status" value="1"/>
</dbReference>
<dbReference type="Gene3D" id="3.50.50.60">
    <property type="entry name" value="FAD/NAD(P)-binding domain"/>
    <property type="match status" value="1"/>
</dbReference>
<reference evidence="4" key="2">
    <citation type="journal article" date="2024" name="Environ. Microbiol.">
        <title>Genome analysis and description of Tunturibacter gen. nov. expands the diversity of Terriglobia in tundra soils.</title>
        <authorList>
            <person name="Messyasz A."/>
            <person name="Mannisto M.K."/>
            <person name="Kerkhof L.J."/>
            <person name="Haggblom M.M."/>
        </authorList>
    </citation>
    <scope>NUCLEOTIDE SEQUENCE</scope>
    <source>
        <strain evidence="4">M8UP23</strain>
    </source>
</reference>
<dbReference type="GO" id="GO:0071949">
    <property type="term" value="F:FAD binding"/>
    <property type="evidence" value="ECO:0007669"/>
    <property type="project" value="InterPro"/>
</dbReference>
<keyword evidence="2" id="KW-1133">Transmembrane helix</keyword>
<evidence type="ECO:0000313" key="4">
    <source>
        <dbReference type="EMBL" id="XCB27453.1"/>
    </source>
</evidence>
<reference evidence="4" key="1">
    <citation type="submission" date="2023-08" db="EMBL/GenBank/DDBJ databases">
        <authorList>
            <person name="Messyasz A."/>
            <person name="Mannisto M.K."/>
            <person name="Kerkhof L.J."/>
            <person name="Haggblom M."/>
        </authorList>
    </citation>
    <scope>NUCLEOTIDE SEQUENCE</scope>
    <source>
        <strain evidence="4">M8UP23</strain>
    </source>
</reference>